<dbReference type="PANTHER" id="PTHR43153">
    <property type="entry name" value="ELECTRON TRANSFER FLAVOPROTEIN ALPHA"/>
    <property type="match status" value="1"/>
</dbReference>
<dbReference type="SUPFAM" id="SSF52467">
    <property type="entry name" value="DHS-like NAD/FAD-binding domain"/>
    <property type="match status" value="1"/>
</dbReference>
<evidence type="ECO:0000256" key="6">
    <source>
        <dbReference type="PIRSR" id="PIRSR000089-1"/>
    </source>
</evidence>
<evidence type="ECO:0000256" key="2">
    <source>
        <dbReference type="ARBA" id="ARBA00022448"/>
    </source>
</evidence>
<dbReference type="InterPro" id="IPR014731">
    <property type="entry name" value="ETF_asu_C"/>
</dbReference>
<keyword evidence="4 6" id="KW-0274">FAD</keyword>
<keyword evidence="2" id="KW-0813">Transport</keyword>
<feature type="domain" description="Electron transfer flavoprotein alpha/beta-subunit N-terminal" evidence="7">
    <location>
        <begin position="7"/>
        <end position="177"/>
    </location>
</feature>
<gene>
    <name evidence="8" type="ORF">HMPREF1476_01371</name>
</gene>
<dbReference type="PROSITE" id="PS00696">
    <property type="entry name" value="ETF_ALPHA"/>
    <property type="match status" value="1"/>
</dbReference>
<dbReference type="PATRIC" id="fig|1203554.3.peg.1433"/>
<dbReference type="FunFam" id="3.40.50.1220:FF:000004">
    <property type="entry name" value="Electron transfer flavoprotein"/>
    <property type="match status" value="1"/>
</dbReference>
<feature type="binding site" evidence="6">
    <location>
        <begin position="256"/>
        <end position="263"/>
    </location>
    <ligand>
        <name>FAD</name>
        <dbReference type="ChEBI" id="CHEBI:57692"/>
    </ligand>
</feature>
<dbReference type="InterPro" id="IPR014729">
    <property type="entry name" value="Rossmann-like_a/b/a_fold"/>
</dbReference>
<dbReference type="PIRSF" id="PIRSF000089">
    <property type="entry name" value="Electra_flavoP_a"/>
    <property type="match status" value="1"/>
</dbReference>
<protein>
    <recommendedName>
        <fullName evidence="7">Electron transfer flavoprotein alpha/beta-subunit N-terminal domain-containing protein</fullName>
    </recommendedName>
</protein>
<dbReference type="AlphaFoldDB" id="S3BIC8"/>
<evidence type="ECO:0000256" key="5">
    <source>
        <dbReference type="ARBA" id="ARBA00022982"/>
    </source>
</evidence>
<evidence type="ECO:0000256" key="4">
    <source>
        <dbReference type="ARBA" id="ARBA00022827"/>
    </source>
</evidence>
<dbReference type="GO" id="GO:0033539">
    <property type="term" value="P:fatty acid beta-oxidation using acyl-CoA dehydrogenase"/>
    <property type="evidence" value="ECO:0007669"/>
    <property type="project" value="TreeGrafter"/>
</dbReference>
<accession>S3BIC8</accession>
<dbReference type="HOGENOM" id="CLU_034178_0_1_4"/>
<dbReference type="Pfam" id="PF00766">
    <property type="entry name" value="ETF_alpha"/>
    <property type="match status" value="1"/>
</dbReference>
<reference evidence="8 9" key="1">
    <citation type="submission" date="2013-04" db="EMBL/GenBank/DDBJ databases">
        <title>The Genome Sequence of Sutterella wadsworthensis HGA0223.</title>
        <authorList>
            <consortium name="The Broad Institute Genomics Platform"/>
            <person name="Earl A."/>
            <person name="Ward D."/>
            <person name="Feldgarden M."/>
            <person name="Gevers D."/>
            <person name="Schmidt T.M."/>
            <person name="Dover J."/>
            <person name="Dai D."/>
            <person name="Walker B."/>
            <person name="Young S."/>
            <person name="Zeng Q."/>
            <person name="Gargeya S."/>
            <person name="Fitzgerald M."/>
            <person name="Haas B."/>
            <person name="Abouelleil A."/>
            <person name="Allen A.W."/>
            <person name="Alvarado L."/>
            <person name="Arachchi H.M."/>
            <person name="Berlin A.M."/>
            <person name="Chapman S.B."/>
            <person name="Gainer-Dewar J."/>
            <person name="Goldberg J."/>
            <person name="Griggs A."/>
            <person name="Gujja S."/>
            <person name="Hansen M."/>
            <person name="Howarth C."/>
            <person name="Imamovic A."/>
            <person name="Ireland A."/>
            <person name="Larimer J."/>
            <person name="McCowan C."/>
            <person name="Murphy C."/>
            <person name="Pearson M."/>
            <person name="Poon T.W."/>
            <person name="Priest M."/>
            <person name="Roberts A."/>
            <person name="Saif S."/>
            <person name="Shea T."/>
            <person name="Sisk P."/>
            <person name="Sykes S."/>
            <person name="Wortman J."/>
            <person name="Nusbaum C."/>
            <person name="Birren B."/>
        </authorList>
    </citation>
    <scope>NUCLEOTIDE SEQUENCE [LARGE SCALE GENOMIC DNA]</scope>
    <source>
        <strain evidence="8 9">HGA0223</strain>
    </source>
</reference>
<organism evidence="8 9">
    <name type="scientific">Sutterella wadsworthensis HGA0223</name>
    <dbReference type="NCBI Taxonomy" id="1203554"/>
    <lineage>
        <taxon>Bacteria</taxon>
        <taxon>Pseudomonadati</taxon>
        <taxon>Pseudomonadota</taxon>
        <taxon>Betaproteobacteria</taxon>
        <taxon>Burkholderiales</taxon>
        <taxon>Sutterellaceae</taxon>
        <taxon>Sutterella</taxon>
    </lineage>
</organism>
<dbReference type="GO" id="GO:0009055">
    <property type="term" value="F:electron transfer activity"/>
    <property type="evidence" value="ECO:0007669"/>
    <property type="project" value="InterPro"/>
</dbReference>
<dbReference type="Gene3D" id="3.40.50.620">
    <property type="entry name" value="HUPs"/>
    <property type="match status" value="1"/>
</dbReference>
<dbReference type="eggNOG" id="COG2025">
    <property type="taxonomic scope" value="Bacteria"/>
</dbReference>
<dbReference type="Gene3D" id="3.40.50.1220">
    <property type="entry name" value="TPP-binding domain"/>
    <property type="match status" value="1"/>
</dbReference>
<dbReference type="InterPro" id="IPR029035">
    <property type="entry name" value="DHS-like_NAD/FAD-binding_dom"/>
</dbReference>
<dbReference type="Proteomes" id="UP000014400">
    <property type="component" value="Unassembled WGS sequence"/>
</dbReference>
<dbReference type="InterPro" id="IPR018206">
    <property type="entry name" value="ETF_asu_C_CS"/>
</dbReference>
<feature type="binding site" evidence="6">
    <location>
        <position position="199"/>
    </location>
    <ligand>
        <name>FAD</name>
        <dbReference type="ChEBI" id="CHEBI:57692"/>
    </ligand>
</feature>
<dbReference type="SMART" id="SM00893">
    <property type="entry name" value="ETF"/>
    <property type="match status" value="1"/>
</dbReference>
<evidence type="ECO:0000256" key="3">
    <source>
        <dbReference type="ARBA" id="ARBA00022630"/>
    </source>
</evidence>
<comment type="similarity">
    <text evidence="1">Belongs to the ETF alpha-subunit/FixB family.</text>
</comment>
<feature type="binding site" evidence="6">
    <location>
        <position position="277"/>
    </location>
    <ligand>
        <name>FAD</name>
        <dbReference type="ChEBI" id="CHEBI:57692"/>
    </ligand>
</feature>
<evidence type="ECO:0000256" key="1">
    <source>
        <dbReference type="ARBA" id="ARBA00005817"/>
    </source>
</evidence>
<dbReference type="Pfam" id="PF01012">
    <property type="entry name" value="ETF"/>
    <property type="match status" value="1"/>
</dbReference>
<dbReference type="PANTHER" id="PTHR43153:SF1">
    <property type="entry name" value="ELECTRON TRANSFER FLAVOPROTEIN SUBUNIT ALPHA, MITOCHONDRIAL"/>
    <property type="match status" value="1"/>
</dbReference>
<comment type="caution">
    <text evidence="8">The sequence shown here is derived from an EMBL/GenBank/DDBJ whole genome shotgun (WGS) entry which is preliminary data.</text>
</comment>
<dbReference type="InterPro" id="IPR014730">
    <property type="entry name" value="ETF_a/b_N"/>
</dbReference>
<name>S3BIC8_9BURK</name>
<comment type="cofactor">
    <cofactor evidence="6">
        <name>FAD</name>
        <dbReference type="ChEBI" id="CHEBI:57692"/>
    </cofactor>
    <text evidence="6">Binds 1 FAD per dimer.</text>
</comment>
<dbReference type="InterPro" id="IPR001308">
    <property type="entry name" value="ETF_a/FixB"/>
</dbReference>
<evidence type="ECO:0000313" key="8">
    <source>
        <dbReference type="EMBL" id="EPD99100.1"/>
    </source>
</evidence>
<dbReference type="EMBL" id="ATCF01000018">
    <property type="protein sequence ID" value="EPD99100.1"/>
    <property type="molecule type" value="Genomic_DNA"/>
</dbReference>
<dbReference type="RefSeq" id="WP_005432524.1">
    <property type="nucleotide sequence ID" value="NZ_KE150480.1"/>
</dbReference>
<feature type="binding site" evidence="6">
    <location>
        <begin position="224"/>
        <end position="225"/>
    </location>
    <ligand>
        <name>FAD</name>
        <dbReference type="ChEBI" id="CHEBI:57692"/>
    </ligand>
</feature>
<keyword evidence="5" id="KW-0249">Electron transport</keyword>
<dbReference type="GeneID" id="64060840"/>
<dbReference type="GO" id="GO:0050660">
    <property type="term" value="F:flavin adenine dinucleotide binding"/>
    <property type="evidence" value="ECO:0007669"/>
    <property type="project" value="InterPro"/>
</dbReference>
<evidence type="ECO:0000259" key="7">
    <source>
        <dbReference type="SMART" id="SM00893"/>
    </source>
</evidence>
<proteinExistence type="inferred from homology"/>
<dbReference type="SUPFAM" id="SSF52402">
    <property type="entry name" value="Adenine nucleotide alpha hydrolases-like"/>
    <property type="match status" value="1"/>
</dbReference>
<evidence type="ECO:0000313" key="9">
    <source>
        <dbReference type="Proteomes" id="UP000014400"/>
    </source>
</evidence>
<keyword evidence="3" id="KW-0285">Flavoprotein</keyword>
<dbReference type="STRING" id="1203554.HMPREF1476_01371"/>
<keyword evidence="9" id="KW-1185">Reference proteome</keyword>
<sequence length="308" mass="31825">MSKIQTVWVYADAAERYADLIAGARRFGAVVNAVVPCESCAAELRACGPAAVYNLGLAEGEAIENYAETIASLAQGEGNLFLFDATRRSKALAAGVAAKRGAGLVNDALSLEAGDAVKATFRTYGGLAAAAVRIVSADAVVTVGAGVFEPEPADASADIPVIAVEKVAPAAAIVVKERRAKAAASVDLTKAKRVIGIGRGIAKQEDIAMIEAFAKAIGAEIGCSRPIAEGEHWMERERYIGVSGTQLKADIYIALGISGQIQHMVGAADCGVILAVNKDKNAPIFKDADAGIVGDLYKIVPELTRALS</sequence>